<evidence type="ECO:0000313" key="4">
    <source>
        <dbReference type="EMBL" id="CAB5013736.1"/>
    </source>
</evidence>
<dbReference type="PANTHER" id="PTHR33495">
    <property type="entry name" value="ANTI-SIGMA FACTOR ANTAGONIST TM_1081-RELATED-RELATED"/>
    <property type="match status" value="1"/>
</dbReference>
<dbReference type="Gene3D" id="3.30.750.24">
    <property type="entry name" value="STAS domain"/>
    <property type="match status" value="1"/>
</dbReference>
<comment type="similarity">
    <text evidence="1">Belongs to the anti-sigma-factor antagonist family.</text>
</comment>
<dbReference type="AlphaFoldDB" id="A0A6J6NBX6"/>
<proteinExistence type="inferred from homology"/>
<dbReference type="Pfam" id="PF01740">
    <property type="entry name" value="STAS"/>
    <property type="match status" value="1"/>
</dbReference>
<reference evidence="3" key="1">
    <citation type="submission" date="2020-05" db="EMBL/GenBank/DDBJ databases">
        <authorList>
            <person name="Chiriac C."/>
            <person name="Salcher M."/>
            <person name="Ghai R."/>
            <person name="Kavagutti S V."/>
        </authorList>
    </citation>
    <scope>NUCLEOTIDE SEQUENCE</scope>
</reference>
<dbReference type="InterPro" id="IPR036513">
    <property type="entry name" value="STAS_dom_sf"/>
</dbReference>
<protein>
    <submittedName>
        <fullName evidence="3">Unannotated protein</fullName>
    </submittedName>
</protein>
<dbReference type="EMBL" id="CAFBPJ010000041">
    <property type="protein sequence ID" value="CAB5013736.1"/>
    <property type="molecule type" value="Genomic_DNA"/>
</dbReference>
<dbReference type="EMBL" id="CAEZWW010000206">
    <property type="protein sequence ID" value="CAB4683626.1"/>
    <property type="molecule type" value="Genomic_DNA"/>
</dbReference>
<dbReference type="InterPro" id="IPR002645">
    <property type="entry name" value="STAS_dom"/>
</dbReference>
<gene>
    <name evidence="3" type="ORF">UFOPK2310_01391</name>
    <name evidence="4" type="ORF">UFOPK4092_00531</name>
</gene>
<dbReference type="SUPFAM" id="SSF52091">
    <property type="entry name" value="SpoIIaa-like"/>
    <property type="match status" value="1"/>
</dbReference>
<dbReference type="NCBIfam" id="TIGR00377">
    <property type="entry name" value="ant_ant_sig"/>
    <property type="match status" value="1"/>
</dbReference>
<dbReference type="PANTHER" id="PTHR33495:SF2">
    <property type="entry name" value="ANTI-SIGMA FACTOR ANTAGONIST TM_1081-RELATED"/>
    <property type="match status" value="1"/>
</dbReference>
<accession>A0A6J6NBX6</accession>
<dbReference type="CDD" id="cd07043">
    <property type="entry name" value="STAS_anti-anti-sigma_factors"/>
    <property type="match status" value="1"/>
</dbReference>
<dbReference type="InterPro" id="IPR003658">
    <property type="entry name" value="Anti-sigma_ant"/>
</dbReference>
<name>A0A6J6NBX6_9ZZZZ</name>
<evidence type="ECO:0000259" key="2">
    <source>
        <dbReference type="PROSITE" id="PS50801"/>
    </source>
</evidence>
<organism evidence="3">
    <name type="scientific">freshwater metagenome</name>
    <dbReference type="NCBI Taxonomy" id="449393"/>
    <lineage>
        <taxon>unclassified sequences</taxon>
        <taxon>metagenomes</taxon>
        <taxon>ecological metagenomes</taxon>
    </lineage>
</organism>
<evidence type="ECO:0000313" key="3">
    <source>
        <dbReference type="EMBL" id="CAB4683626.1"/>
    </source>
</evidence>
<dbReference type="GO" id="GO:0043856">
    <property type="term" value="F:anti-sigma factor antagonist activity"/>
    <property type="evidence" value="ECO:0007669"/>
    <property type="project" value="InterPro"/>
</dbReference>
<feature type="domain" description="STAS" evidence="2">
    <location>
        <begin position="3"/>
        <end position="110"/>
    </location>
</feature>
<sequence>MDFVVHSREVGAATVITVSGELDIHTAPDLTEVLSPAIAAGQPVIVDLTDVTFMDSSGLSVFVTALKRAREAGTTLVLVVSEPRVMRVFSITGIDTLIDIHATLDSALSA</sequence>
<dbReference type="PROSITE" id="PS50801">
    <property type="entry name" value="STAS"/>
    <property type="match status" value="1"/>
</dbReference>
<evidence type="ECO:0000256" key="1">
    <source>
        <dbReference type="ARBA" id="ARBA00009013"/>
    </source>
</evidence>